<reference evidence="2 3" key="1">
    <citation type="submission" date="2024-11" db="EMBL/GenBank/DDBJ databases">
        <title>Chromosome-level genome assembly of the freshwater bivalve Anodonta woodiana.</title>
        <authorList>
            <person name="Chen X."/>
        </authorList>
    </citation>
    <scope>NUCLEOTIDE SEQUENCE [LARGE SCALE GENOMIC DNA]</scope>
    <source>
        <strain evidence="2">MN2024</strain>
        <tissue evidence="2">Gills</tissue>
    </source>
</reference>
<organism evidence="2 3">
    <name type="scientific">Sinanodonta woodiana</name>
    <name type="common">Chinese pond mussel</name>
    <name type="synonym">Anodonta woodiana</name>
    <dbReference type="NCBI Taxonomy" id="1069815"/>
    <lineage>
        <taxon>Eukaryota</taxon>
        <taxon>Metazoa</taxon>
        <taxon>Spiralia</taxon>
        <taxon>Lophotrochozoa</taxon>
        <taxon>Mollusca</taxon>
        <taxon>Bivalvia</taxon>
        <taxon>Autobranchia</taxon>
        <taxon>Heteroconchia</taxon>
        <taxon>Palaeoheterodonta</taxon>
        <taxon>Unionida</taxon>
        <taxon>Unionoidea</taxon>
        <taxon>Unionidae</taxon>
        <taxon>Unioninae</taxon>
        <taxon>Sinanodonta</taxon>
    </lineage>
</organism>
<dbReference type="Proteomes" id="UP001634394">
    <property type="component" value="Unassembled WGS sequence"/>
</dbReference>
<evidence type="ECO:0000256" key="1">
    <source>
        <dbReference type="SAM" id="MobiDB-lite"/>
    </source>
</evidence>
<accession>A0ABD3USB0</accession>
<name>A0ABD3USB0_SINWO</name>
<sequence>MGIFDTMIRHSLLVQLMLHETPQLGDTLHASNVAIQHCQNELLGTEVWTTKTSSLDSSNTCMVSLTSDVDDILKKSISNMLGTVTRAKKRETIVQARAITEDKLLHQAGADKNKKRMKQMKKWKEERLM</sequence>
<evidence type="ECO:0000313" key="2">
    <source>
        <dbReference type="EMBL" id="KAL3852374.1"/>
    </source>
</evidence>
<proteinExistence type="predicted"/>
<evidence type="ECO:0000313" key="3">
    <source>
        <dbReference type="Proteomes" id="UP001634394"/>
    </source>
</evidence>
<comment type="caution">
    <text evidence="2">The sequence shown here is derived from an EMBL/GenBank/DDBJ whole genome shotgun (WGS) entry which is preliminary data.</text>
</comment>
<dbReference type="EMBL" id="JBJQND010000015">
    <property type="protein sequence ID" value="KAL3852374.1"/>
    <property type="molecule type" value="Genomic_DNA"/>
</dbReference>
<keyword evidence="3" id="KW-1185">Reference proteome</keyword>
<gene>
    <name evidence="2" type="ORF">ACJMK2_016027</name>
</gene>
<feature type="region of interest" description="Disordered" evidence="1">
    <location>
        <begin position="109"/>
        <end position="129"/>
    </location>
</feature>
<dbReference type="AlphaFoldDB" id="A0ABD3USB0"/>
<protein>
    <submittedName>
        <fullName evidence="2">Uncharacterized protein</fullName>
    </submittedName>
</protein>